<keyword evidence="4 10" id="KW-0812">Transmembrane</keyword>
<dbReference type="GO" id="GO:0005886">
    <property type="term" value="C:plasma membrane"/>
    <property type="evidence" value="ECO:0007669"/>
    <property type="project" value="UniProtKB-SubCell"/>
</dbReference>
<comment type="caution">
    <text evidence="10">Lacks conserved residue(s) required for the propagation of feature annotation.</text>
</comment>
<keyword evidence="3 10" id="KW-0716">Sensory transduction</keyword>
<comment type="subcellular location">
    <subcellularLocation>
        <location evidence="1 10">Cell membrane</location>
        <topology evidence="1 10">Multi-pass membrane protein</topology>
    </subcellularLocation>
</comment>
<keyword evidence="9 10" id="KW-0807">Transducer</keyword>
<keyword evidence="6 10" id="KW-1133">Transmembrane helix</keyword>
<dbReference type="GO" id="GO:0005549">
    <property type="term" value="F:odorant binding"/>
    <property type="evidence" value="ECO:0007669"/>
    <property type="project" value="InterPro"/>
</dbReference>
<keyword evidence="8 10" id="KW-0675">Receptor</keyword>
<protein>
    <recommendedName>
        <fullName evidence="10">Odorant receptor</fullName>
    </recommendedName>
</protein>
<dbReference type="GO" id="GO:0004984">
    <property type="term" value="F:olfactory receptor activity"/>
    <property type="evidence" value="ECO:0007669"/>
    <property type="project" value="InterPro"/>
</dbReference>
<dbReference type="OrthoDB" id="6675289at2759"/>
<dbReference type="InterPro" id="IPR004117">
    <property type="entry name" value="7tm6_olfct_rcpt"/>
</dbReference>
<keyword evidence="2" id="KW-1003">Cell membrane</keyword>
<dbReference type="PANTHER" id="PTHR21137:SF35">
    <property type="entry name" value="ODORANT RECEPTOR 19A-RELATED"/>
    <property type="match status" value="1"/>
</dbReference>
<feature type="transmembrane region" description="Helical" evidence="10">
    <location>
        <begin position="85"/>
        <end position="107"/>
    </location>
</feature>
<evidence type="ECO:0000256" key="4">
    <source>
        <dbReference type="ARBA" id="ARBA00022692"/>
    </source>
</evidence>
<keyword evidence="12" id="KW-1185">Reference proteome</keyword>
<evidence type="ECO:0000313" key="11">
    <source>
        <dbReference type="EMBL" id="CAG9815995.1"/>
    </source>
</evidence>
<dbReference type="PANTHER" id="PTHR21137">
    <property type="entry name" value="ODORANT RECEPTOR"/>
    <property type="match status" value="1"/>
</dbReference>
<evidence type="ECO:0000256" key="10">
    <source>
        <dbReference type="RuleBase" id="RU351113"/>
    </source>
</evidence>
<keyword evidence="5 10" id="KW-0552">Olfaction</keyword>
<name>A0A9N9X1F0_PHACE</name>
<keyword evidence="7 10" id="KW-0472">Membrane</keyword>
<evidence type="ECO:0000313" key="12">
    <source>
        <dbReference type="Proteomes" id="UP001153737"/>
    </source>
</evidence>
<feature type="transmembrane region" description="Helical" evidence="10">
    <location>
        <begin position="192"/>
        <end position="212"/>
    </location>
</feature>
<dbReference type="Proteomes" id="UP001153737">
    <property type="component" value="Chromosome 13"/>
</dbReference>
<sequence>MAIHRNLDSIKNLLSALDKPLMQPKCDEQFKLNEATRSFHKKIYLLFICMAFQIWAFFVAVPFFVDERIMVLPGWFPFDWKVSPYYEMIYVFHTLVLLWICFLGANVTTFSFGLMMQVGLQCDYLTVVLESLDDFHVHHGILLCNIDEDDKRMMKQHPRQFSRVITENLIICIRHHQEIQRLARDVEDIHRVSIFIMFLGASLTICSDLFQLTKVTFEGDTAKFLVLSSLLNCMLIQQYMYCWFGNEIIEKSRNIFTSAFNTPWIDCDLKFKKLLLNFSSQAMKPIEIKVGGLFTMSNAVFISVTFEGDTAKFLVLSSLLNCMLIQQYMYCWFGNEIIEKSRNIFTSAFNTPWIDCDLKFKKLLLNFSSQAMKPIEIKVGGLFTMSNAVFISKLETSTEMPITYEGPLRNYLK</sequence>
<feature type="transmembrane region" description="Helical" evidence="10">
    <location>
        <begin position="43"/>
        <end position="65"/>
    </location>
</feature>
<evidence type="ECO:0000256" key="5">
    <source>
        <dbReference type="ARBA" id="ARBA00022725"/>
    </source>
</evidence>
<proteinExistence type="inferred from homology"/>
<comment type="similarity">
    <text evidence="10">Belongs to the insect chemoreceptor superfamily. Heteromeric odorant receptor channel (TC 1.A.69) family.</text>
</comment>
<evidence type="ECO:0000256" key="8">
    <source>
        <dbReference type="ARBA" id="ARBA00023170"/>
    </source>
</evidence>
<evidence type="ECO:0000256" key="9">
    <source>
        <dbReference type="ARBA" id="ARBA00023224"/>
    </source>
</evidence>
<evidence type="ECO:0000256" key="7">
    <source>
        <dbReference type="ARBA" id="ARBA00023136"/>
    </source>
</evidence>
<dbReference type="Pfam" id="PF02949">
    <property type="entry name" value="7tm_6"/>
    <property type="match status" value="1"/>
</dbReference>
<evidence type="ECO:0000256" key="2">
    <source>
        <dbReference type="ARBA" id="ARBA00022475"/>
    </source>
</evidence>
<gene>
    <name evidence="11" type="ORF">PHAECO_LOCUS3423</name>
</gene>
<dbReference type="GO" id="GO:0007165">
    <property type="term" value="P:signal transduction"/>
    <property type="evidence" value="ECO:0007669"/>
    <property type="project" value="UniProtKB-KW"/>
</dbReference>
<dbReference type="AlphaFoldDB" id="A0A9N9X1F0"/>
<reference evidence="11" key="2">
    <citation type="submission" date="2022-10" db="EMBL/GenBank/DDBJ databases">
        <authorList>
            <consortium name="ENA_rothamsted_submissions"/>
            <consortium name="culmorum"/>
            <person name="King R."/>
        </authorList>
    </citation>
    <scope>NUCLEOTIDE SEQUENCE</scope>
</reference>
<accession>A0A9N9X1F0</accession>
<evidence type="ECO:0000256" key="1">
    <source>
        <dbReference type="ARBA" id="ARBA00004651"/>
    </source>
</evidence>
<evidence type="ECO:0000256" key="6">
    <source>
        <dbReference type="ARBA" id="ARBA00022989"/>
    </source>
</evidence>
<reference evidence="11" key="1">
    <citation type="submission" date="2022-01" db="EMBL/GenBank/DDBJ databases">
        <authorList>
            <person name="King R."/>
        </authorList>
    </citation>
    <scope>NUCLEOTIDE SEQUENCE</scope>
</reference>
<dbReference type="EMBL" id="OU896719">
    <property type="protein sequence ID" value="CAG9815995.1"/>
    <property type="molecule type" value="Genomic_DNA"/>
</dbReference>
<organism evidence="11 12">
    <name type="scientific">Phaedon cochleariae</name>
    <name type="common">Mustard beetle</name>
    <dbReference type="NCBI Taxonomy" id="80249"/>
    <lineage>
        <taxon>Eukaryota</taxon>
        <taxon>Metazoa</taxon>
        <taxon>Ecdysozoa</taxon>
        <taxon>Arthropoda</taxon>
        <taxon>Hexapoda</taxon>
        <taxon>Insecta</taxon>
        <taxon>Pterygota</taxon>
        <taxon>Neoptera</taxon>
        <taxon>Endopterygota</taxon>
        <taxon>Coleoptera</taxon>
        <taxon>Polyphaga</taxon>
        <taxon>Cucujiformia</taxon>
        <taxon>Chrysomeloidea</taxon>
        <taxon>Chrysomelidae</taxon>
        <taxon>Chrysomelinae</taxon>
        <taxon>Chrysomelini</taxon>
        <taxon>Phaedon</taxon>
    </lineage>
</organism>
<evidence type="ECO:0000256" key="3">
    <source>
        <dbReference type="ARBA" id="ARBA00022606"/>
    </source>
</evidence>